<dbReference type="AlphaFoldDB" id="A0A918WA76"/>
<evidence type="ECO:0000313" key="2">
    <source>
        <dbReference type="EMBL" id="GHA87880.1"/>
    </source>
</evidence>
<accession>A0A918WA76</accession>
<proteinExistence type="predicted"/>
<gene>
    <name evidence="2" type="ORF">GCM10007067_27400</name>
</gene>
<evidence type="ECO:0000256" key="1">
    <source>
        <dbReference type="SAM" id="MobiDB-lite"/>
    </source>
</evidence>
<organism evidence="2 3">
    <name type="scientific">Cognatilysobacter bugurensis</name>
    <dbReference type="NCBI Taxonomy" id="543356"/>
    <lineage>
        <taxon>Bacteria</taxon>
        <taxon>Pseudomonadati</taxon>
        <taxon>Pseudomonadota</taxon>
        <taxon>Gammaproteobacteria</taxon>
        <taxon>Lysobacterales</taxon>
        <taxon>Lysobacteraceae</taxon>
        <taxon>Cognatilysobacter</taxon>
    </lineage>
</organism>
<dbReference type="Proteomes" id="UP000646426">
    <property type="component" value="Unassembled WGS sequence"/>
</dbReference>
<feature type="region of interest" description="Disordered" evidence="1">
    <location>
        <begin position="1"/>
        <end position="65"/>
    </location>
</feature>
<name>A0A918WA76_9GAMM</name>
<feature type="compositionally biased region" description="Basic and acidic residues" evidence="1">
    <location>
        <begin position="12"/>
        <end position="22"/>
    </location>
</feature>
<sequence>MSKIVPNDDSDDTSRGELRKPLDWANQPEQGGDHTPPNPGHANPLNDRARHEELQPPRTPAPPHL</sequence>
<reference evidence="2" key="1">
    <citation type="journal article" date="2014" name="Int. J. Syst. Evol. Microbiol.">
        <title>Complete genome sequence of Corynebacterium casei LMG S-19264T (=DSM 44701T), isolated from a smear-ripened cheese.</title>
        <authorList>
            <consortium name="US DOE Joint Genome Institute (JGI-PGF)"/>
            <person name="Walter F."/>
            <person name="Albersmeier A."/>
            <person name="Kalinowski J."/>
            <person name="Ruckert C."/>
        </authorList>
    </citation>
    <scope>NUCLEOTIDE SEQUENCE</scope>
    <source>
        <strain evidence="2">KCTC 23077</strain>
    </source>
</reference>
<protein>
    <submittedName>
        <fullName evidence="2">Uncharacterized protein</fullName>
    </submittedName>
</protein>
<comment type="caution">
    <text evidence="2">The sequence shown here is derived from an EMBL/GenBank/DDBJ whole genome shotgun (WGS) entry which is preliminary data.</text>
</comment>
<keyword evidence="3" id="KW-1185">Reference proteome</keyword>
<dbReference type="RefSeq" id="WP_189457598.1">
    <property type="nucleotide sequence ID" value="NZ_BMYD01000005.1"/>
</dbReference>
<evidence type="ECO:0000313" key="3">
    <source>
        <dbReference type="Proteomes" id="UP000646426"/>
    </source>
</evidence>
<dbReference type="EMBL" id="BMYD01000005">
    <property type="protein sequence ID" value="GHA87880.1"/>
    <property type="molecule type" value="Genomic_DNA"/>
</dbReference>
<reference evidence="2" key="2">
    <citation type="submission" date="2020-09" db="EMBL/GenBank/DDBJ databases">
        <authorList>
            <person name="Sun Q."/>
            <person name="Kim S."/>
        </authorList>
    </citation>
    <scope>NUCLEOTIDE SEQUENCE</scope>
    <source>
        <strain evidence="2">KCTC 23077</strain>
    </source>
</reference>